<evidence type="ECO:0000313" key="4">
    <source>
        <dbReference type="Proteomes" id="UP000239576"/>
    </source>
</evidence>
<protein>
    <recommendedName>
        <fullName evidence="5">Pentapeptide repeat-containing protein</fullName>
    </recommendedName>
</protein>
<evidence type="ECO:0008006" key="5">
    <source>
        <dbReference type="Google" id="ProtNLM"/>
    </source>
</evidence>
<feature type="region of interest" description="Disordered" evidence="1">
    <location>
        <begin position="183"/>
        <end position="211"/>
    </location>
</feature>
<keyword evidence="4" id="KW-1185">Reference proteome</keyword>
<reference evidence="4" key="1">
    <citation type="submission" date="2018-02" db="EMBL/GenBank/DDBJ databases">
        <authorList>
            <person name="Moore K."/>
            <person name="Momper L."/>
        </authorList>
    </citation>
    <scope>NUCLEOTIDE SEQUENCE [LARGE SCALE GENOMIC DNA]</scope>
    <source>
        <strain evidence="4">ULC18</strain>
    </source>
</reference>
<sequence>MVEQTSQTEMTELPASKEKDLLDRVKKILSPFKGDRWLSVAVYGLVTTVGLIIGVLIWNLVDLQTNPSEQSKRKFDASLSVVSTGATVTAGVVLFLNFRVAKKKLDEDLKKAERDEKLAQSRLTMERFSKAVEMLGKNDSIHLRLGGIYALESIADDSNEAAPDENYRQVLEVLTAFVRENAPYPPKEQTQQAETQATLTEQSPEAGEDIPEAGEDTKEELLPLPTDIQAVLTVLKRRKHKDKDWEQYPLDLRKTDLRRAHLESARLQRAQLESANLKGANLWLAKLQGADLESANFQKADLLFADLRAAHLWSADFQGADLESANLQGADLELAKLQQANIRGANLQGVSFWNTHSLRLTGNKLVEAKNKAKANIQSAQNWEMAMYDAEIHEWLKLPPENLQVE</sequence>
<reference evidence="3 4" key="2">
    <citation type="submission" date="2018-03" db="EMBL/GenBank/DDBJ databases">
        <title>The ancient ancestry and fast evolution of plastids.</title>
        <authorList>
            <person name="Moore K.R."/>
            <person name="Magnabosco C."/>
            <person name="Momper L."/>
            <person name="Gold D.A."/>
            <person name="Bosak T."/>
            <person name="Fournier G.P."/>
        </authorList>
    </citation>
    <scope>NUCLEOTIDE SEQUENCE [LARGE SCALE GENOMIC DNA]</scope>
    <source>
        <strain evidence="3 4">ULC18</strain>
    </source>
</reference>
<keyword evidence="2" id="KW-1133">Transmembrane helix</keyword>
<dbReference type="PANTHER" id="PTHR14136:SF17">
    <property type="entry name" value="BTB_POZ DOMAIN-CONTAINING PROTEIN KCTD9"/>
    <property type="match status" value="1"/>
</dbReference>
<name>A0A2T1E433_9CYAN</name>
<gene>
    <name evidence="3" type="ORF">C7B82_16365</name>
</gene>
<dbReference type="Pfam" id="PF00805">
    <property type="entry name" value="Pentapeptide"/>
    <property type="match status" value="2"/>
</dbReference>
<evidence type="ECO:0000256" key="1">
    <source>
        <dbReference type="SAM" id="MobiDB-lite"/>
    </source>
</evidence>
<feature type="transmembrane region" description="Helical" evidence="2">
    <location>
        <begin position="81"/>
        <end position="101"/>
    </location>
</feature>
<dbReference type="Proteomes" id="UP000239576">
    <property type="component" value="Unassembled WGS sequence"/>
</dbReference>
<feature type="transmembrane region" description="Helical" evidence="2">
    <location>
        <begin position="37"/>
        <end position="61"/>
    </location>
</feature>
<dbReference type="InterPro" id="IPR001646">
    <property type="entry name" value="5peptide_repeat"/>
</dbReference>
<evidence type="ECO:0000313" key="3">
    <source>
        <dbReference type="EMBL" id="PSB27532.1"/>
    </source>
</evidence>
<feature type="compositionally biased region" description="Low complexity" evidence="1">
    <location>
        <begin position="188"/>
        <end position="202"/>
    </location>
</feature>
<comment type="caution">
    <text evidence="3">The sequence shown here is derived from an EMBL/GenBank/DDBJ whole genome shotgun (WGS) entry which is preliminary data.</text>
</comment>
<keyword evidence="2" id="KW-0472">Membrane</keyword>
<dbReference type="EMBL" id="PVWK01000089">
    <property type="protein sequence ID" value="PSB27532.1"/>
    <property type="molecule type" value="Genomic_DNA"/>
</dbReference>
<dbReference type="AlphaFoldDB" id="A0A2T1E433"/>
<proteinExistence type="predicted"/>
<keyword evidence="2" id="KW-0812">Transmembrane</keyword>
<dbReference type="OrthoDB" id="528527at2"/>
<dbReference type="PANTHER" id="PTHR14136">
    <property type="entry name" value="BTB_POZ DOMAIN-CONTAINING PROTEIN KCTD9"/>
    <property type="match status" value="1"/>
</dbReference>
<organism evidence="3 4">
    <name type="scientific">Stenomitos frigidus ULC18</name>
    <dbReference type="NCBI Taxonomy" id="2107698"/>
    <lineage>
        <taxon>Bacteria</taxon>
        <taxon>Bacillati</taxon>
        <taxon>Cyanobacteriota</taxon>
        <taxon>Cyanophyceae</taxon>
        <taxon>Leptolyngbyales</taxon>
        <taxon>Leptolyngbyaceae</taxon>
        <taxon>Stenomitos</taxon>
    </lineage>
</organism>
<dbReference type="Gene3D" id="2.160.20.80">
    <property type="entry name" value="E3 ubiquitin-protein ligase SopA"/>
    <property type="match status" value="1"/>
</dbReference>
<accession>A0A2T1E433</accession>
<evidence type="ECO:0000256" key="2">
    <source>
        <dbReference type="SAM" id="Phobius"/>
    </source>
</evidence>
<dbReference type="InterPro" id="IPR051082">
    <property type="entry name" value="Pentapeptide-BTB/POZ_domain"/>
</dbReference>
<dbReference type="SUPFAM" id="SSF141571">
    <property type="entry name" value="Pentapeptide repeat-like"/>
    <property type="match status" value="1"/>
</dbReference>
<dbReference type="RefSeq" id="WP_106257365.1">
    <property type="nucleotide sequence ID" value="NZ_CAWNSW010000106.1"/>
</dbReference>